<gene>
    <name evidence="2" type="ORF">BF_0428</name>
</gene>
<proteinExistence type="predicted"/>
<keyword evidence="1" id="KW-1133">Transmembrane helix</keyword>
<protein>
    <submittedName>
        <fullName evidence="2">Uncharacterized protein</fullName>
    </submittedName>
</protein>
<keyword evidence="1" id="KW-0472">Membrane</keyword>
<evidence type="ECO:0000313" key="2">
    <source>
        <dbReference type="EMBL" id="AQW88953.1"/>
    </source>
</evidence>
<organism evidence="2 3">
    <name type="scientific">Serratia phage BF</name>
    <dbReference type="NCBI Taxonomy" id="1962671"/>
    <lineage>
        <taxon>Viruses</taxon>
        <taxon>Duplodnaviria</taxon>
        <taxon>Heunggongvirae</taxon>
        <taxon>Uroviricota</taxon>
        <taxon>Caudoviricetes</taxon>
        <taxon>Eneladusvirus</taxon>
        <taxon>Eneladusvirus BF</taxon>
    </lineage>
</organism>
<dbReference type="Proteomes" id="UP000221837">
    <property type="component" value="Genome"/>
</dbReference>
<sequence length="43" mass="4596">MSIKIDPETQTAVDPESIGKGMWKRAVLAICVIAAIIVTAKIL</sequence>
<reference evidence="2" key="1">
    <citation type="submission" date="2017-02" db="EMBL/GenBank/DDBJ databases">
        <title>Genome sequence of Serratia marcescens phage BF.</title>
        <authorList>
            <person name="Casey E."/>
            <person name="Fitzgerald B."/>
            <person name="Mahony J."/>
            <person name="Lugli G."/>
            <person name="Ventura M."/>
            <person name="van Sinderen D."/>
        </authorList>
    </citation>
    <scope>NUCLEOTIDE SEQUENCE [LARGE SCALE GENOMIC DNA]</scope>
</reference>
<evidence type="ECO:0000256" key="1">
    <source>
        <dbReference type="SAM" id="Phobius"/>
    </source>
</evidence>
<feature type="transmembrane region" description="Helical" evidence="1">
    <location>
        <begin position="22"/>
        <end position="40"/>
    </location>
</feature>
<dbReference type="EMBL" id="KY630187">
    <property type="protein sequence ID" value="AQW88953.1"/>
    <property type="molecule type" value="Genomic_DNA"/>
</dbReference>
<keyword evidence="3" id="KW-1185">Reference proteome</keyword>
<accession>A0A1S6UB50</accession>
<evidence type="ECO:0000313" key="3">
    <source>
        <dbReference type="Proteomes" id="UP000221837"/>
    </source>
</evidence>
<keyword evidence="1" id="KW-0812">Transmembrane</keyword>
<name>A0A1S6UB50_9CAUD</name>